<dbReference type="AlphaFoldDB" id="A0A250JI12"/>
<feature type="region of interest" description="Disordered" evidence="1">
    <location>
        <begin position="238"/>
        <end position="319"/>
    </location>
</feature>
<dbReference type="KEGG" id="cfus:CYFUS_008591"/>
<feature type="compositionally biased region" description="Basic and acidic residues" evidence="1">
    <location>
        <begin position="238"/>
        <end position="250"/>
    </location>
</feature>
<reference evidence="3 4" key="1">
    <citation type="submission" date="2017-06" db="EMBL/GenBank/DDBJ databases">
        <title>Sequencing and comparative analysis of myxobacterial genomes.</title>
        <authorList>
            <person name="Rupp O."/>
            <person name="Goesmann A."/>
            <person name="Sogaard-Andersen L."/>
        </authorList>
    </citation>
    <scope>NUCLEOTIDE SEQUENCE [LARGE SCALE GENOMIC DNA]</scope>
    <source>
        <strain evidence="3 4">DSM 52655</strain>
    </source>
</reference>
<name>A0A250JI12_9BACT</name>
<dbReference type="InterPro" id="IPR012312">
    <property type="entry name" value="Hemerythrin-like"/>
</dbReference>
<evidence type="ECO:0000256" key="1">
    <source>
        <dbReference type="SAM" id="MobiDB-lite"/>
    </source>
</evidence>
<sequence length="319" mass="36046">MMLTHCAMDAISLLKQDHATLRKLFKRYEALKHGGEVRKKQEISRRIILELSIHAAIEEQVFYPSVKAHDPRWIERIDESLEEHRVAKWELAAIQRMSPEEPRFDARFTVLVQNVLHHIEEEENGLFARIHQTFTQEELEAMADALALAKRAVPTHPHPMLPDEPPGNLVMPLVAVFDRGRDLVTELVERGLEWTRQLAKVGRERAEEVSEEARKWTLEAPGRGLKVTSDVLEETRSMARDATRSARRMAEQAASDVTPRMGNGEPRRDGASVHRVKASHPPRQRGSMSRQASAPAGKTAHKRTTSEKGNSAGKSSPRA</sequence>
<evidence type="ECO:0000313" key="3">
    <source>
        <dbReference type="EMBL" id="ATB43112.1"/>
    </source>
</evidence>
<dbReference type="Gene3D" id="1.20.120.520">
    <property type="entry name" value="nmb1532 protein domain like"/>
    <property type="match status" value="1"/>
</dbReference>
<feature type="domain" description="Hemerythrin-like" evidence="2">
    <location>
        <begin position="10"/>
        <end position="129"/>
    </location>
</feature>
<protein>
    <submittedName>
        <fullName evidence="3">Hemerythrin HHE cation binding region</fullName>
    </submittedName>
</protein>
<dbReference type="RefSeq" id="WP_095990570.1">
    <property type="nucleotide sequence ID" value="NZ_CP022098.1"/>
</dbReference>
<evidence type="ECO:0000313" key="4">
    <source>
        <dbReference type="Proteomes" id="UP000217257"/>
    </source>
</evidence>
<evidence type="ECO:0000259" key="2">
    <source>
        <dbReference type="Pfam" id="PF01814"/>
    </source>
</evidence>
<dbReference type="PANTHER" id="PTHR35585:SF1">
    <property type="entry name" value="HHE DOMAIN PROTEIN (AFU_ORTHOLOGUE AFUA_4G00730)"/>
    <property type="match status" value="1"/>
</dbReference>
<feature type="compositionally biased region" description="Basic residues" evidence="1">
    <location>
        <begin position="274"/>
        <end position="283"/>
    </location>
</feature>
<dbReference type="Proteomes" id="UP000217257">
    <property type="component" value="Chromosome"/>
</dbReference>
<accession>A0A250JI12</accession>
<dbReference type="EMBL" id="CP022098">
    <property type="protein sequence ID" value="ATB43112.1"/>
    <property type="molecule type" value="Genomic_DNA"/>
</dbReference>
<dbReference type="PANTHER" id="PTHR35585">
    <property type="entry name" value="HHE DOMAIN PROTEIN (AFU_ORTHOLOGUE AFUA_4G00730)"/>
    <property type="match status" value="1"/>
</dbReference>
<proteinExistence type="predicted"/>
<dbReference type="Pfam" id="PF01814">
    <property type="entry name" value="Hemerythrin"/>
    <property type="match status" value="1"/>
</dbReference>
<organism evidence="3 4">
    <name type="scientific">Cystobacter fuscus</name>
    <dbReference type="NCBI Taxonomy" id="43"/>
    <lineage>
        <taxon>Bacteria</taxon>
        <taxon>Pseudomonadati</taxon>
        <taxon>Myxococcota</taxon>
        <taxon>Myxococcia</taxon>
        <taxon>Myxococcales</taxon>
        <taxon>Cystobacterineae</taxon>
        <taxon>Archangiaceae</taxon>
        <taxon>Cystobacter</taxon>
    </lineage>
</organism>
<gene>
    <name evidence="3" type="ORF">CYFUS_008591</name>
</gene>
<feature type="compositionally biased region" description="Polar residues" evidence="1">
    <location>
        <begin position="307"/>
        <end position="319"/>
    </location>
</feature>